<accession>A0ABN3MJY4</accession>
<dbReference type="Pfam" id="PF14433">
    <property type="entry name" value="SUKH-3"/>
    <property type="match status" value="1"/>
</dbReference>
<sequence>MNAAPPSARTDTTRFPVAVDVALREAGWLPGRWDIRQAEVWADTLRAHVSPGGHRHAVFPAAVEAWAEFGGLDIGSEGPGKEVARTPFTVDPMRGLHSARTLSDLGRALGTQVAPLGEEEGGRGLLAVDAHGRVHVLDHAGDWYLGPTLDRALCTLLTGLRPTRLTPG</sequence>
<reference evidence="1 2" key="1">
    <citation type="journal article" date="2019" name="Int. J. Syst. Evol. Microbiol.">
        <title>The Global Catalogue of Microorganisms (GCM) 10K type strain sequencing project: providing services to taxonomists for standard genome sequencing and annotation.</title>
        <authorList>
            <consortium name="The Broad Institute Genomics Platform"/>
            <consortium name="The Broad Institute Genome Sequencing Center for Infectious Disease"/>
            <person name="Wu L."/>
            <person name="Ma J."/>
        </authorList>
    </citation>
    <scope>NUCLEOTIDE SEQUENCE [LARGE SCALE GENOMIC DNA]</scope>
    <source>
        <strain evidence="1 2">JCM 6307</strain>
    </source>
</reference>
<keyword evidence="2" id="KW-1185">Reference proteome</keyword>
<dbReference type="InterPro" id="IPR025850">
    <property type="entry name" value="SUKH-3"/>
</dbReference>
<organism evidence="1 2">
    <name type="scientific">Streptomyces thermolineatus</name>
    <dbReference type="NCBI Taxonomy" id="44033"/>
    <lineage>
        <taxon>Bacteria</taxon>
        <taxon>Bacillati</taxon>
        <taxon>Actinomycetota</taxon>
        <taxon>Actinomycetes</taxon>
        <taxon>Kitasatosporales</taxon>
        <taxon>Streptomycetaceae</taxon>
        <taxon>Streptomyces</taxon>
    </lineage>
</organism>
<dbReference type="EMBL" id="BAAATA010000033">
    <property type="protein sequence ID" value="GAA2503396.1"/>
    <property type="molecule type" value="Genomic_DNA"/>
</dbReference>
<dbReference type="RefSeq" id="WP_344385063.1">
    <property type="nucleotide sequence ID" value="NZ_BAAATA010000033.1"/>
</dbReference>
<comment type="caution">
    <text evidence="1">The sequence shown here is derived from an EMBL/GenBank/DDBJ whole genome shotgun (WGS) entry which is preliminary data.</text>
</comment>
<gene>
    <name evidence="1" type="ORF">GCM10010406_44970</name>
</gene>
<evidence type="ECO:0000313" key="2">
    <source>
        <dbReference type="Proteomes" id="UP001501358"/>
    </source>
</evidence>
<name>A0ABN3MJY4_9ACTN</name>
<evidence type="ECO:0000313" key="1">
    <source>
        <dbReference type="EMBL" id="GAA2503396.1"/>
    </source>
</evidence>
<dbReference type="Proteomes" id="UP001501358">
    <property type="component" value="Unassembled WGS sequence"/>
</dbReference>
<protein>
    <submittedName>
        <fullName evidence="1">SUKH-3 domain-containing protein</fullName>
    </submittedName>
</protein>
<proteinExistence type="predicted"/>